<feature type="domain" description="Pseudouridine synthase RsuA/RluA-like" evidence="2">
    <location>
        <begin position="10"/>
        <end position="153"/>
    </location>
</feature>
<reference evidence="3" key="1">
    <citation type="journal article" date="2014" name="Int. J. Syst. Evol. Microbiol.">
        <title>Complete genome sequence of Corynebacterium casei LMG S-19264T (=DSM 44701T), isolated from a smear-ripened cheese.</title>
        <authorList>
            <consortium name="US DOE Joint Genome Institute (JGI-PGF)"/>
            <person name="Walter F."/>
            <person name="Albersmeier A."/>
            <person name="Kalinowski J."/>
            <person name="Ruckert C."/>
        </authorList>
    </citation>
    <scope>NUCLEOTIDE SEQUENCE</scope>
    <source>
        <strain evidence="3">JCM 30804</strain>
    </source>
</reference>
<name>A0A917NCN4_9GAMM</name>
<dbReference type="InterPro" id="IPR020103">
    <property type="entry name" value="PsdUridine_synth_cat_dom_sf"/>
</dbReference>
<dbReference type="SUPFAM" id="SSF55120">
    <property type="entry name" value="Pseudouridine synthase"/>
    <property type="match status" value="1"/>
</dbReference>
<reference evidence="3" key="2">
    <citation type="submission" date="2020-09" db="EMBL/GenBank/DDBJ databases">
        <authorList>
            <person name="Sun Q."/>
            <person name="Ohkuma M."/>
        </authorList>
    </citation>
    <scope>NUCLEOTIDE SEQUENCE</scope>
    <source>
        <strain evidence="3">JCM 30804</strain>
    </source>
</reference>
<sequence>MYQVVADEHDFIIIHKFSQVHFHSQDGHAGVVAQAEQDLGLKLFPVHRLDTMTSGLLILAKSSAAAATFTQLFEQHQVQKYYIAIAKGKPKKKQGWIIGDMAKSRRSMYKLLRSTKNPAKTLFFSHALGEGVRLYLLKPLSGKTHQLRVALASIGVPILGDPLYGKGSTEGEDRGYLHAFVLAFRFHEQDYCYQCLPEQGVHFRNDAVVQQLQLWSEPASLDWPKSKK</sequence>
<dbReference type="GO" id="GO:0000455">
    <property type="term" value="P:enzyme-directed rRNA pseudouridine synthesis"/>
    <property type="evidence" value="ECO:0007669"/>
    <property type="project" value="TreeGrafter"/>
</dbReference>
<dbReference type="GO" id="GO:0140098">
    <property type="term" value="F:catalytic activity, acting on RNA"/>
    <property type="evidence" value="ECO:0007669"/>
    <property type="project" value="UniProtKB-ARBA"/>
</dbReference>
<evidence type="ECO:0000259" key="2">
    <source>
        <dbReference type="Pfam" id="PF00849"/>
    </source>
</evidence>
<evidence type="ECO:0000313" key="4">
    <source>
        <dbReference type="Proteomes" id="UP000613743"/>
    </source>
</evidence>
<dbReference type="RefSeq" id="WP_188922202.1">
    <property type="nucleotide sequence ID" value="NZ_BMPZ01000010.1"/>
</dbReference>
<comment type="similarity">
    <text evidence="1">Belongs to the pseudouridine synthase RluA family.</text>
</comment>
<dbReference type="InterPro" id="IPR006145">
    <property type="entry name" value="PsdUridine_synth_RsuA/RluA"/>
</dbReference>
<dbReference type="GO" id="GO:0003723">
    <property type="term" value="F:RNA binding"/>
    <property type="evidence" value="ECO:0007669"/>
    <property type="project" value="InterPro"/>
</dbReference>
<protein>
    <submittedName>
        <fullName evidence="3">RNA pseudouridine synthase</fullName>
    </submittedName>
</protein>
<dbReference type="InterPro" id="IPR006224">
    <property type="entry name" value="PsdUridine_synth_RluA-like_CS"/>
</dbReference>
<accession>A0A917NCN4</accession>
<organism evidence="3 4">
    <name type="scientific">Shewanella gelidii</name>
    <dbReference type="NCBI Taxonomy" id="1642821"/>
    <lineage>
        <taxon>Bacteria</taxon>
        <taxon>Pseudomonadati</taxon>
        <taxon>Pseudomonadota</taxon>
        <taxon>Gammaproteobacteria</taxon>
        <taxon>Alteromonadales</taxon>
        <taxon>Shewanellaceae</taxon>
        <taxon>Shewanella</taxon>
    </lineage>
</organism>
<evidence type="ECO:0000256" key="1">
    <source>
        <dbReference type="ARBA" id="ARBA00010876"/>
    </source>
</evidence>
<evidence type="ECO:0000313" key="3">
    <source>
        <dbReference type="EMBL" id="GGI89727.1"/>
    </source>
</evidence>
<dbReference type="Proteomes" id="UP000613743">
    <property type="component" value="Unassembled WGS sequence"/>
</dbReference>
<proteinExistence type="inferred from homology"/>
<dbReference type="InterPro" id="IPR006508">
    <property type="entry name" value="PsdUridine_synth_RluA-like"/>
</dbReference>
<dbReference type="PROSITE" id="PS01129">
    <property type="entry name" value="PSI_RLU"/>
    <property type="match status" value="1"/>
</dbReference>
<gene>
    <name evidence="3" type="ORF">GCM10009332_28840</name>
</gene>
<dbReference type="AlphaFoldDB" id="A0A917NCN4"/>
<dbReference type="NCBIfam" id="TIGR01621">
    <property type="entry name" value="RluA-like"/>
    <property type="match status" value="1"/>
</dbReference>
<keyword evidence="4" id="KW-1185">Reference proteome</keyword>
<dbReference type="PANTHER" id="PTHR21600">
    <property type="entry name" value="MITOCHONDRIAL RNA PSEUDOURIDINE SYNTHASE"/>
    <property type="match status" value="1"/>
</dbReference>
<dbReference type="Pfam" id="PF00849">
    <property type="entry name" value="PseudoU_synth_2"/>
    <property type="match status" value="1"/>
</dbReference>
<dbReference type="EMBL" id="BMPZ01000010">
    <property type="protein sequence ID" value="GGI89727.1"/>
    <property type="molecule type" value="Genomic_DNA"/>
</dbReference>
<dbReference type="Gene3D" id="3.30.2350.10">
    <property type="entry name" value="Pseudouridine synthase"/>
    <property type="match status" value="1"/>
</dbReference>
<comment type="caution">
    <text evidence="3">The sequence shown here is derived from an EMBL/GenBank/DDBJ whole genome shotgun (WGS) entry which is preliminary data.</text>
</comment>
<dbReference type="PANTHER" id="PTHR21600:SF87">
    <property type="entry name" value="RNA PSEUDOURIDYLATE SYNTHASE DOMAIN-CONTAINING PROTEIN 1"/>
    <property type="match status" value="1"/>
</dbReference>
<dbReference type="CDD" id="cd02869">
    <property type="entry name" value="PseudoU_synth_RluA_like"/>
    <property type="match status" value="1"/>
</dbReference>
<dbReference type="GO" id="GO:0009982">
    <property type="term" value="F:pseudouridine synthase activity"/>
    <property type="evidence" value="ECO:0007669"/>
    <property type="project" value="InterPro"/>
</dbReference>
<dbReference type="InterPro" id="IPR050188">
    <property type="entry name" value="RluA_PseudoU_synthase"/>
</dbReference>